<protein>
    <submittedName>
        <fullName evidence="1">Uncharacterized protein</fullName>
    </submittedName>
</protein>
<accession>C0NSZ6</accession>
<keyword evidence="2" id="KW-1185">Reference proteome</keyword>
<reference evidence="1" key="1">
    <citation type="submission" date="2009-02" db="EMBL/GenBank/DDBJ databases">
        <title>The Genome Sequence of Ajellomyces capsulatus strain G186AR.</title>
        <authorList>
            <consortium name="The Broad Institute Genome Sequencing Platform"/>
            <person name="Champion M."/>
            <person name="Cuomo C."/>
            <person name="Ma L.-J."/>
            <person name="Henn M.R."/>
            <person name="Sil A."/>
            <person name="Goldman B."/>
            <person name="Young S.K."/>
            <person name="Kodira C.D."/>
            <person name="Zeng Q."/>
            <person name="Koehrsen M."/>
            <person name="Alvarado L."/>
            <person name="Berlin A."/>
            <person name="Borenstein D."/>
            <person name="Chen Z."/>
            <person name="Engels R."/>
            <person name="Freedman E."/>
            <person name="Gellesch M."/>
            <person name="Goldberg J."/>
            <person name="Griggs A."/>
            <person name="Gujja S."/>
            <person name="Heiman D."/>
            <person name="Hepburn T."/>
            <person name="Howarth C."/>
            <person name="Jen D."/>
            <person name="Larson L."/>
            <person name="Lewis B."/>
            <person name="Mehta T."/>
            <person name="Park D."/>
            <person name="Pearson M."/>
            <person name="Roberts A."/>
            <person name="Saif S."/>
            <person name="Shea T."/>
            <person name="Shenoy N."/>
            <person name="Sisk P."/>
            <person name="Stolte C."/>
            <person name="Sykes S."/>
            <person name="Walk T."/>
            <person name="White J."/>
            <person name="Yandava C."/>
            <person name="Klein B."/>
            <person name="McEwen J.G."/>
            <person name="Puccia R."/>
            <person name="Goldman G.H."/>
            <person name="Felipe M.S."/>
            <person name="Nino-Vega G."/>
            <person name="San-Blas G."/>
            <person name="Taylor J."/>
            <person name="Mendoza L."/>
            <person name="Galagan J."/>
            <person name="Nusbaum C."/>
            <person name="Birren B."/>
        </authorList>
    </citation>
    <scope>NUCLEOTIDE SEQUENCE</scope>
    <source>
        <strain evidence="1">G186AR</strain>
    </source>
</reference>
<evidence type="ECO:0000313" key="1">
    <source>
        <dbReference type="EMBL" id="EEH05157.1"/>
    </source>
</evidence>
<proteinExistence type="predicted"/>
<dbReference type="EMBL" id="GG663371">
    <property type="protein sequence ID" value="EEH05157.1"/>
    <property type="molecule type" value="Genomic_DNA"/>
</dbReference>
<dbReference type="InParanoid" id="C0NSZ6"/>
<dbReference type="HOGENOM" id="CLU_2249316_0_0_1"/>
<name>C0NSZ6_AJECG</name>
<organism evidence="1 2">
    <name type="scientific">Ajellomyces capsulatus (strain G186AR / H82 / ATCC MYA-2454 / RMSCC 2432)</name>
    <name type="common">Darling's disease fungus</name>
    <name type="synonym">Histoplasma capsulatum</name>
    <dbReference type="NCBI Taxonomy" id="447093"/>
    <lineage>
        <taxon>Eukaryota</taxon>
        <taxon>Fungi</taxon>
        <taxon>Dikarya</taxon>
        <taxon>Ascomycota</taxon>
        <taxon>Pezizomycotina</taxon>
        <taxon>Eurotiomycetes</taxon>
        <taxon>Eurotiomycetidae</taxon>
        <taxon>Onygenales</taxon>
        <taxon>Ajellomycetaceae</taxon>
        <taxon>Histoplasma</taxon>
    </lineage>
</organism>
<dbReference type="AlphaFoldDB" id="C0NSZ6"/>
<dbReference type="RefSeq" id="XP_045285638.1">
    <property type="nucleotide sequence ID" value="XM_045433325.1"/>
</dbReference>
<dbReference type="Proteomes" id="UP000001631">
    <property type="component" value="Unassembled WGS sequence"/>
</dbReference>
<dbReference type="GeneID" id="69039292"/>
<evidence type="ECO:0000313" key="2">
    <source>
        <dbReference type="Proteomes" id="UP000001631"/>
    </source>
</evidence>
<sequence>MSAIPSFLEHLHDEISDLKSGHIFSLPGITSAPPSLEQKDWIVKSSSCQGVAPLGSTAGGKIADWRNETPLGETNSHRRFEGWMDLNDKGAIVTSINCTEAAAN</sequence>
<gene>
    <name evidence="1" type="ORF">HCBG_06276</name>
</gene>